<dbReference type="SUPFAM" id="SSF48371">
    <property type="entry name" value="ARM repeat"/>
    <property type="match status" value="1"/>
</dbReference>
<dbReference type="Gene3D" id="1.25.10.10">
    <property type="entry name" value="Leucine-rich Repeat Variant"/>
    <property type="match status" value="1"/>
</dbReference>
<sequence>MEKKQRIDCGNSLENNDSNKNHILSSTFRNLSSYHVAICGQIPSETIETELYGWMGKFGALCGMYLESQNGTESRQAIVLYATEEGLTKAILNVDTDKIAENEPIQILSPLLEHSNKEIKGDVIAIIRYILHRYKKFKQQKSPHPFYSLVKKLGIIQLIYNTCIINGETELIKGNGSYALAKLLRLQTIELNMKKKIIQQIKRDLKEINNPQTRDELLEVLCELSENDENIEEIASDNFVQFVAQLTQTSDESQCDIKENALKLLLILSEKGGTLDQEIRGAVGDFGFLPIFESSDVDLKMRAVTQMLKWNKNEQLLTIQKLTQLRSDYIISKDYRDQFFDEEKFAQIISQAFALNKEIEELEKKNQQISPQTMGIINCIFDYVRRLLPYSESDTTLIINSDLQKLLVNIVRYIPLPFFNNILLESFYCLSGYNSCILGYKYFKLDAHLILTRLFDLPQVGLIGNCLITIKNAIASEQMISIVKEINDRELIGGAMLLVNEGIYSILFEIAKRMNETEVDESLNELQKVVNNVDDNLLFNLVSKEFCLWVQFIIEGCLQNNLSLDIKAKIISLVTSISLRGVSMATNANATLQVVCNSYFKLSRTY</sequence>
<evidence type="ECO:0000313" key="2">
    <source>
        <dbReference type="Proteomes" id="UP000324800"/>
    </source>
</evidence>
<gene>
    <name evidence="1" type="ORF">EZS28_002344</name>
</gene>
<dbReference type="AlphaFoldDB" id="A0A5J4X5M0"/>
<protein>
    <recommendedName>
        <fullName evidence="3">RRM domain-containing protein</fullName>
    </recommendedName>
</protein>
<organism evidence="1 2">
    <name type="scientific">Streblomastix strix</name>
    <dbReference type="NCBI Taxonomy" id="222440"/>
    <lineage>
        <taxon>Eukaryota</taxon>
        <taxon>Metamonada</taxon>
        <taxon>Preaxostyla</taxon>
        <taxon>Oxymonadida</taxon>
        <taxon>Streblomastigidae</taxon>
        <taxon>Streblomastix</taxon>
    </lineage>
</organism>
<comment type="caution">
    <text evidence="1">The sequence shown here is derived from an EMBL/GenBank/DDBJ whole genome shotgun (WGS) entry which is preliminary data.</text>
</comment>
<dbReference type="InterPro" id="IPR011989">
    <property type="entry name" value="ARM-like"/>
</dbReference>
<dbReference type="Proteomes" id="UP000324800">
    <property type="component" value="Unassembled WGS sequence"/>
</dbReference>
<dbReference type="InterPro" id="IPR016024">
    <property type="entry name" value="ARM-type_fold"/>
</dbReference>
<accession>A0A5J4X5M0</accession>
<proteinExistence type="predicted"/>
<name>A0A5J4X5M0_9EUKA</name>
<reference evidence="1 2" key="1">
    <citation type="submission" date="2019-03" db="EMBL/GenBank/DDBJ databases">
        <title>Single cell metagenomics reveals metabolic interactions within the superorganism composed of flagellate Streblomastix strix and complex community of Bacteroidetes bacteria on its surface.</title>
        <authorList>
            <person name="Treitli S.C."/>
            <person name="Kolisko M."/>
            <person name="Husnik F."/>
            <person name="Keeling P."/>
            <person name="Hampl V."/>
        </authorList>
    </citation>
    <scope>NUCLEOTIDE SEQUENCE [LARGE SCALE GENOMIC DNA]</scope>
    <source>
        <strain evidence="1">ST1C</strain>
    </source>
</reference>
<evidence type="ECO:0008006" key="3">
    <source>
        <dbReference type="Google" id="ProtNLM"/>
    </source>
</evidence>
<dbReference type="EMBL" id="SNRW01000282">
    <property type="protein sequence ID" value="KAA6402132.1"/>
    <property type="molecule type" value="Genomic_DNA"/>
</dbReference>
<evidence type="ECO:0000313" key="1">
    <source>
        <dbReference type="EMBL" id="KAA6402132.1"/>
    </source>
</evidence>